<protein>
    <submittedName>
        <fullName evidence="1">Uncharacterized protein</fullName>
    </submittedName>
</protein>
<reference evidence="1" key="2">
    <citation type="journal article" date="2015" name="Data Brief">
        <title>Shoot transcriptome of the giant reed, Arundo donax.</title>
        <authorList>
            <person name="Barrero R.A."/>
            <person name="Guerrero F.D."/>
            <person name="Moolhuijzen P."/>
            <person name="Goolsby J.A."/>
            <person name="Tidwell J."/>
            <person name="Bellgard S.E."/>
            <person name="Bellgard M.I."/>
        </authorList>
    </citation>
    <scope>NUCLEOTIDE SEQUENCE</scope>
    <source>
        <tissue evidence="1">Shoot tissue taken approximately 20 cm above the soil surface</tissue>
    </source>
</reference>
<reference evidence="1" key="1">
    <citation type="submission" date="2014-09" db="EMBL/GenBank/DDBJ databases">
        <authorList>
            <person name="Magalhaes I.L.F."/>
            <person name="Oliveira U."/>
            <person name="Santos F.R."/>
            <person name="Vidigal T.H.D.A."/>
            <person name="Brescovit A.D."/>
            <person name="Santos A.J."/>
        </authorList>
    </citation>
    <scope>NUCLEOTIDE SEQUENCE</scope>
    <source>
        <tissue evidence="1">Shoot tissue taken approximately 20 cm above the soil surface</tissue>
    </source>
</reference>
<dbReference type="AlphaFoldDB" id="A0A0A9BFU5"/>
<organism evidence="1">
    <name type="scientific">Arundo donax</name>
    <name type="common">Giant reed</name>
    <name type="synonym">Donax arundinaceus</name>
    <dbReference type="NCBI Taxonomy" id="35708"/>
    <lineage>
        <taxon>Eukaryota</taxon>
        <taxon>Viridiplantae</taxon>
        <taxon>Streptophyta</taxon>
        <taxon>Embryophyta</taxon>
        <taxon>Tracheophyta</taxon>
        <taxon>Spermatophyta</taxon>
        <taxon>Magnoliopsida</taxon>
        <taxon>Liliopsida</taxon>
        <taxon>Poales</taxon>
        <taxon>Poaceae</taxon>
        <taxon>PACMAD clade</taxon>
        <taxon>Arundinoideae</taxon>
        <taxon>Arundineae</taxon>
        <taxon>Arundo</taxon>
    </lineage>
</organism>
<dbReference type="EMBL" id="GBRH01235684">
    <property type="protein sequence ID" value="JAD62211.1"/>
    <property type="molecule type" value="Transcribed_RNA"/>
</dbReference>
<sequence>MEAGSMPDSASFTIFQGQVKVKAKLELSLQQF</sequence>
<name>A0A0A9BFU5_ARUDO</name>
<accession>A0A0A9BFU5</accession>
<evidence type="ECO:0000313" key="1">
    <source>
        <dbReference type="EMBL" id="JAD62211.1"/>
    </source>
</evidence>
<proteinExistence type="predicted"/>